<comment type="caution">
    <text evidence="1">The sequence shown here is derived from an EMBL/GenBank/DDBJ whole genome shotgun (WGS) entry which is preliminary data.</text>
</comment>
<proteinExistence type="predicted"/>
<reference evidence="1 2" key="1">
    <citation type="submission" date="2017-03" db="EMBL/GenBank/DDBJ databases">
        <title>Genome analysis of strain PAMC 26577.</title>
        <authorList>
            <person name="Oh H.-M."/>
            <person name="Yang J.-A."/>
        </authorList>
    </citation>
    <scope>NUCLEOTIDE SEQUENCE [LARGE SCALE GENOMIC DNA]</scope>
    <source>
        <strain evidence="1 2">PAMC 26577</strain>
    </source>
</reference>
<evidence type="ECO:0000313" key="1">
    <source>
        <dbReference type="EMBL" id="OTP65258.1"/>
    </source>
</evidence>
<name>A0A242M2M5_CABSO</name>
<accession>A0A242M2M5</accession>
<dbReference type="EMBL" id="NBTZ01000182">
    <property type="protein sequence ID" value="OTP65258.1"/>
    <property type="molecule type" value="Genomic_DNA"/>
</dbReference>
<dbReference type="RefSeq" id="WP_178391866.1">
    <property type="nucleotide sequence ID" value="NZ_MSRG01000039.1"/>
</dbReference>
<organism evidence="1 2">
    <name type="scientific">Caballeronia sordidicola</name>
    <name type="common">Burkholderia sordidicola</name>
    <dbReference type="NCBI Taxonomy" id="196367"/>
    <lineage>
        <taxon>Bacteria</taxon>
        <taxon>Pseudomonadati</taxon>
        <taxon>Pseudomonadota</taxon>
        <taxon>Betaproteobacteria</taxon>
        <taxon>Burkholderiales</taxon>
        <taxon>Burkholderiaceae</taxon>
        <taxon>Caballeronia</taxon>
    </lineage>
</organism>
<gene>
    <name evidence="1" type="ORF">PAMC26577_40530</name>
</gene>
<protein>
    <submittedName>
        <fullName evidence="1">Uncharacterized protein</fullName>
    </submittedName>
</protein>
<evidence type="ECO:0000313" key="2">
    <source>
        <dbReference type="Proteomes" id="UP000195221"/>
    </source>
</evidence>
<dbReference type="AlphaFoldDB" id="A0A242M2M5"/>
<dbReference type="Proteomes" id="UP000195221">
    <property type="component" value="Unassembled WGS sequence"/>
</dbReference>
<sequence length="132" mass="15027">MSTGLVAERLMIGSLLQELIRPPSDTVHQAVKRTDFLCYNRLDGRWDYVAFDARDPAGLMPAWSLSRGELNRIEFSFAPTATVVGNTVEFVRARQEIITKDSDHEVNDQYFTLADGTGTEWLGHRYAYVRRS</sequence>